<dbReference type="PANTHER" id="PTHR34219">
    <property type="entry name" value="IRON-REGULATED INNER MEMBRANE PROTEIN-RELATED"/>
    <property type="match status" value="1"/>
</dbReference>
<reference evidence="4" key="1">
    <citation type="submission" date="2014-09" db="EMBL/GenBank/DDBJ databases">
        <title>Vibrio variabilis JCM 19239. (C206) whole genome shotgun sequence.</title>
        <authorList>
            <person name="Sawabe T."/>
            <person name="Meirelles P."/>
            <person name="Nakanishi M."/>
            <person name="Sayaka M."/>
            <person name="Hattori M."/>
            <person name="Ohkuma M."/>
        </authorList>
    </citation>
    <scope>NUCLEOTIDE SEQUENCE [LARGE SCALE GENOMIC DNA]</scope>
    <source>
        <strain evidence="4">JCM 19239</strain>
    </source>
</reference>
<comment type="caution">
    <text evidence="3">The sequence shown here is derived from an EMBL/GenBank/DDBJ whole genome shotgun (WGS) entry which is preliminary data.</text>
</comment>
<evidence type="ECO:0000256" key="2">
    <source>
        <dbReference type="SAM" id="Phobius"/>
    </source>
</evidence>
<sequence>MISGLSWAGVWGAKLVQAWNTFPTYYTWGDKPESSLQIAHSHNDSMTHSDMNHGDTKELPWNLEQAPVPESDVSHHGHATSGSSGDYSLSEHTVLIDEIVEKAQSLGFSHYRLFLPSSNTGVYTIAANSMAGDITDAREDRTTHIDQYTGEVLMDVTWSDYSVFAKFMAVGVSLHQGDLSLLNKVLNVLFCMAFVFVSVSGALMWWWRRPRSSGSISAPPRFQLDGVWKTGLVTLILVCLMFPLGGLAVVSILILDWLLFSRVQRLKAILS</sequence>
<dbReference type="PANTHER" id="PTHR34219:SF1">
    <property type="entry name" value="PEPSY DOMAIN-CONTAINING PROTEIN"/>
    <property type="match status" value="1"/>
</dbReference>
<feature type="transmembrane region" description="Helical" evidence="2">
    <location>
        <begin position="185"/>
        <end position="207"/>
    </location>
</feature>
<keyword evidence="2" id="KW-0812">Transmembrane</keyword>
<organism evidence="3 4">
    <name type="scientific">Vibrio variabilis</name>
    <dbReference type="NCBI Taxonomy" id="990271"/>
    <lineage>
        <taxon>Bacteria</taxon>
        <taxon>Pseudomonadati</taxon>
        <taxon>Pseudomonadota</taxon>
        <taxon>Gammaproteobacteria</taxon>
        <taxon>Vibrionales</taxon>
        <taxon>Vibrionaceae</taxon>
        <taxon>Vibrio</taxon>
    </lineage>
</organism>
<dbReference type="Proteomes" id="UP000029223">
    <property type="component" value="Unassembled WGS sequence"/>
</dbReference>
<feature type="region of interest" description="Disordered" evidence="1">
    <location>
        <begin position="68"/>
        <end position="87"/>
    </location>
</feature>
<feature type="transmembrane region" description="Helical" evidence="2">
    <location>
        <begin position="227"/>
        <end position="260"/>
    </location>
</feature>
<dbReference type="EMBL" id="BBMS01000104">
    <property type="protein sequence ID" value="GAL30650.1"/>
    <property type="molecule type" value="Genomic_DNA"/>
</dbReference>
<evidence type="ECO:0000256" key="1">
    <source>
        <dbReference type="SAM" id="MobiDB-lite"/>
    </source>
</evidence>
<protein>
    <submittedName>
        <fullName evidence="3">Uncharacterized iron-regulated membrane protein</fullName>
    </submittedName>
</protein>
<dbReference type="InterPro" id="IPR005625">
    <property type="entry name" value="PepSY-ass_TM"/>
</dbReference>
<keyword evidence="4" id="KW-1185">Reference proteome</keyword>
<reference evidence="4" key="2">
    <citation type="submission" date="2014-09" db="EMBL/GenBank/DDBJ databases">
        <authorList>
            <consortium name="NBRP consortium"/>
            <person name="Sawabe T."/>
            <person name="Meirelles P."/>
            <person name="Nakanishi M."/>
            <person name="Sayaka M."/>
            <person name="Hattori M."/>
            <person name="Ohkuma M."/>
        </authorList>
    </citation>
    <scope>NUCLEOTIDE SEQUENCE [LARGE SCALE GENOMIC DNA]</scope>
    <source>
        <strain evidence="4">JCM 19239</strain>
    </source>
</reference>
<keyword evidence="2" id="KW-0472">Membrane</keyword>
<keyword evidence="2" id="KW-1133">Transmembrane helix</keyword>
<evidence type="ECO:0000313" key="4">
    <source>
        <dbReference type="Proteomes" id="UP000029223"/>
    </source>
</evidence>
<dbReference type="Pfam" id="PF03929">
    <property type="entry name" value="PepSY_TM"/>
    <property type="match status" value="1"/>
</dbReference>
<proteinExistence type="predicted"/>
<accession>A0ABQ0JQM1</accession>
<gene>
    <name evidence="3" type="ORF">JCM19239_1424</name>
</gene>
<evidence type="ECO:0000313" key="3">
    <source>
        <dbReference type="EMBL" id="GAL30650.1"/>
    </source>
</evidence>
<name>A0ABQ0JQM1_9VIBR</name>